<dbReference type="InterPro" id="IPR036388">
    <property type="entry name" value="WH-like_DNA-bd_sf"/>
</dbReference>
<dbReference type="Pfam" id="PF05871">
    <property type="entry name" value="ESCRT-II"/>
    <property type="match status" value="1"/>
</dbReference>
<evidence type="ECO:0000313" key="1">
    <source>
        <dbReference type="EMBL" id="AQK97079.1"/>
    </source>
</evidence>
<dbReference type="SMR" id="A0A1D6G0U6"/>
<dbReference type="ExpressionAtlas" id="A0A1D6G0U6">
    <property type="expression patterns" value="baseline and differential"/>
</dbReference>
<protein>
    <submittedName>
        <fullName evidence="1">Vacuolar protein sorting-associated protein 25</fullName>
    </submittedName>
</protein>
<name>A0A1D6G0U6_MAIZE</name>
<dbReference type="STRING" id="4577.A0A1D6G0U6"/>
<dbReference type="EMBL" id="CM000784">
    <property type="protein sequence ID" value="AQK97079.1"/>
    <property type="molecule type" value="Genomic_DNA"/>
</dbReference>
<dbReference type="PANTHER" id="PTHR13149">
    <property type="entry name" value="VACUOLAR PROTEIN SORTING-ASSOCIATED PROTEIN VPS25"/>
    <property type="match status" value="1"/>
</dbReference>
<dbReference type="GO" id="GO:0000814">
    <property type="term" value="C:ESCRT II complex"/>
    <property type="evidence" value="ECO:0007669"/>
    <property type="project" value="InterPro"/>
</dbReference>
<sequence length="48" mass="5654">MDKGHKKCLILWLRIQDWANFIFNFVKDNGLEVMTIEEIRSGIDTRGT</sequence>
<dbReference type="InParanoid" id="A0A1D6G0U6"/>
<feature type="non-terminal residue" evidence="1">
    <location>
        <position position="48"/>
    </location>
</feature>
<dbReference type="PANTHER" id="PTHR13149:SF0">
    <property type="entry name" value="VACUOLAR PROTEIN-SORTING-ASSOCIATED PROTEIN 25"/>
    <property type="match status" value="1"/>
</dbReference>
<dbReference type="Gene3D" id="1.10.10.10">
    <property type="entry name" value="Winged helix-like DNA-binding domain superfamily/Winged helix DNA-binding domain"/>
    <property type="match status" value="1"/>
</dbReference>
<dbReference type="AlphaFoldDB" id="A0A1D6G0U6"/>
<dbReference type="GO" id="GO:0071985">
    <property type="term" value="P:multivesicular body sorting pathway"/>
    <property type="evidence" value="ECO:0007669"/>
    <property type="project" value="InterPro"/>
</dbReference>
<gene>
    <name evidence="1" type="ORF">ZEAMMB73_Zm00001d011501</name>
</gene>
<accession>A0A1D6G0U6</accession>
<organism evidence="1">
    <name type="scientific">Zea mays</name>
    <name type="common">Maize</name>
    <dbReference type="NCBI Taxonomy" id="4577"/>
    <lineage>
        <taxon>Eukaryota</taxon>
        <taxon>Viridiplantae</taxon>
        <taxon>Streptophyta</taxon>
        <taxon>Embryophyta</taxon>
        <taxon>Tracheophyta</taxon>
        <taxon>Spermatophyta</taxon>
        <taxon>Magnoliopsida</taxon>
        <taxon>Liliopsida</taxon>
        <taxon>Poales</taxon>
        <taxon>Poaceae</taxon>
        <taxon>PACMAD clade</taxon>
        <taxon>Panicoideae</taxon>
        <taxon>Andropogonodae</taxon>
        <taxon>Andropogoneae</taxon>
        <taxon>Tripsacinae</taxon>
        <taxon>Zea</taxon>
    </lineage>
</organism>
<dbReference type="InterPro" id="IPR008570">
    <property type="entry name" value="ESCRT-II_cplx_Vps25-sub"/>
</dbReference>
<proteinExistence type="predicted"/>
<reference evidence="1" key="1">
    <citation type="submission" date="2015-12" db="EMBL/GenBank/DDBJ databases">
        <title>Update maize B73 reference genome by single molecule sequencing technologies.</title>
        <authorList>
            <consortium name="Maize Genome Sequencing Project"/>
            <person name="Ware D."/>
        </authorList>
    </citation>
    <scope>NUCLEOTIDE SEQUENCE</scope>
    <source>
        <tissue evidence="1">Seedling</tissue>
    </source>
</reference>